<evidence type="ECO:0000313" key="4">
    <source>
        <dbReference type="Proteomes" id="UP001219525"/>
    </source>
</evidence>
<feature type="coiled-coil region" evidence="1">
    <location>
        <begin position="43"/>
        <end position="133"/>
    </location>
</feature>
<gene>
    <name evidence="3" type="ORF">GGX14DRAFT_452403</name>
</gene>
<keyword evidence="4" id="KW-1185">Reference proteome</keyword>
<feature type="region of interest" description="Disordered" evidence="2">
    <location>
        <begin position="483"/>
        <end position="543"/>
    </location>
</feature>
<name>A0AAD6VEE5_9AGAR</name>
<evidence type="ECO:0000313" key="3">
    <source>
        <dbReference type="EMBL" id="KAJ7209643.1"/>
    </source>
</evidence>
<feature type="region of interest" description="Disordered" evidence="2">
    <location>
        <begin position="306"/>
        <end position="325"/>
    </location>
</feature>
<evidence type="ECO:0000256" key="1">
    <source>
        <dbReference type="SAM" id="Coils"/>
    </source>
</evidence>
<proteinExistence type="predicted"/>
<sequence>MNDDRDLPPLPIPPPEAQVAESSRRHSHRSKDKSTTRELIVLLNLERREHRETQRELSRLTEQLRQQTLLAQEAQSQVLEATERLKNVNEARLVAVREAARANESLGLYKFQLETAQNEINRAQSVFNIVEAERYKAELAGAKSRTVARKLHEQQKVQLAREEGRRQGLQEGLEAGRLHVLTSDDPALSQFGDSQNFDYYDADFNSETPHSPRDSDASDLDDLYSPRTTTSAFPDVNDVRAPQAVPNLSATPDPVPIPTPVSTTAPRAAPATTALSPIFEPFHDIHPISVHNQVPHPRHERVDVPPDGYIPSTGPEPDSLPQIPPPHEFLRQAPIEEPIIRAMSPQSQRVLSVKAESIRRAPSSMPTHRMNTNLQGIERQHRSSFSSDFIGGGSSVQVPAQSNSSEPIPISVLPPTPESYTSLGHVGNPAMGGSLFGPGAANPRSSTHGSPQPYPIAPPVNIGNASVMSPAFVPLSFDGGPSTMPGGYAQAGLPEGVASPEQNAHRKKSRSRASESGSSTSTSTTNTLTTPPEIENRRAYLPD</sequence>
<feature type="region of interest" description="Disordered" evidence="2">
    <location>
        <begin position="434"/>
        <end position="457"/>
    </location>
</feature>
<protein>
    <submittedName>
        <fullName evidence="3">Uncharacterized protein</fullName>
    </submittedName>
</protein>
<organism evidence="3 4">
    <name type="scientific">Mycena pura</name>
    <dbReference type="NCBI Taxonomy" id="153505"/>
    <lineage>
        <taxon>Eukaryota</taxon>
        <taxon>Fungi</taxon>
        <taxon>Dikarya</taxon>
        <taxon>Basidiomycota</taxon>
        <taxon>Agaricomycotina</taxon>
        <taxon>Agaricomycetes</taxon>
        <taxon>Agaricomycetidae</taxon>
        <taxon>Agaricales</taxon>
        <taxon>Marasmiineae</taxon>
        <taxon>Mycenaceae</taxon>
        <taxon>Mycena</taxon>
    </lineage>
</organism>
<feature type="region of interest" description="Disordered" evidence="2">
    <location>
        <begin position="199"/>
        <end position="239"/>
    </location>
</feature>
<dbReference type="Proteomes" id="UP001219525">
    <property type="component" value="Unassembled WGS sequence"/>
</dbReference>
<reference evidence="3" key="1">
    <citation type="submission" date="2023-03" db="EMBL/GenBank/DDBJ databases">
        <title>Massive genome expansion in bonnet fungi (Mycena s.s.) driven by repeated elements and novel gene families across ecological guilds.</title>
        <authorList>
            <consortium name="Lawrence Berkeley National Laboratory"/>
            <person name="Harder C.B."/>
            <person name="Miyauchi S."/>
            <person name="Viragh M."/>
            <person name="Kuo A."/>
            <person name="Thoen E."/>
            <person name="Andreopoulos B."/>
            <person name="Lu D."/>
            <person name="Skrede I."/>
            <person name="Drula E."/>
            <person name="Henrissat B."/>
            <person name="Morin E."/>
            <person name="Kohler A."/>
            <person name="Barry K."/>
            <person name="LaButti K."/>
            <person name="Morin E."/>
            <person name="Salamov A."/>
            <person name="Lipzen A."/>
            <person name="Mereny Z."/>
            <person name="Hegedus B."/>
            <person name="Baldrian P."/>
            <person name="Stursova M."/>
            <person name="Weitz H."/>
            <person name="Taylor A."/>
            <person name="Grigoriev I.V."/>
            <person name="Nagy L.G."/>
            <person name="Martin F."/>
            <person name="Kauserud H."/>
        </authorList>
    </citation>
    <scope>NUCLEOTIDE SEQUENCE</scope>
    <source>
        <strain evidence="3">9144</strain>
    </source>
</reference>
<feature type="region of interest" description="Disordered" evidence="2">
    <location>
        <begin position="1"/>
        <end position="37"/>
    </location>
</feature>
<comment type="caution">
    <text evidence="3">The sequence shown here is derived from an EMBL/GenBank/DDBJ whole genome shotgun (WGS) entry which is preliminary data.</text>
</comment>
<dbReference type="EMBL" id="JARJCW010000030">
    <property type="protein sequence ID" value="KAJ7209643.1"/>
    <property type="molecule type" value="Genomic_DNA"/>
</dbReference>
<accession>A0AAD6VEE5</accession>
<evidence type="ECO:0000256" key="2">
    <source>
        <dbReference type="SAM" id="MobiDB-lite"/>
    </source>
</evidence>
<dbReference type="AlphaFoldDB" id="A0AAD6VEE5"/>
<feature type="compositionally biased region" description="Basic and acidic residues" evidence="2">
    <location>
        <begin position="534"/>
        <end position="543"/>
    </location>
</feature>
<keyword evidence="1" id="KW-0175">Coiled coil</keyword>
<feature type="compositionally biased region" description="Low complexity" evidence="2">
    <location>
        <begin position="514"/>
        <end position="530"/>
    </location>
</feature>